<dbReference type="Gene3D" id="1.10.1130.10">
    <property type="entry name" value="Flavocytochrome C3, Chain A"/>
    <property type="match status" value="1"/>
</dbReference>
<dbReference type="Proteomes" id="UP001063350">
    <property type="component" value="Chromosome"/>
</dbReference>
<accession>A0A915XKD0</accession>
<dbReference type="AlphaFoldDB" id="A0A915XKD0"/>
<dbReference type="SUPFAM" id="SSF48695">
    <property type="entry name" value="Multiheme cytochromes"/>
    <property type="match status" value="1"/>
</dbReference>
<feature type="signal peptide" evidence="2">
    <location>
        <begin position="1"/>
        <end position="26"/>
    </location>
</feature>
<keyword evidence="5" id="KW-1185">Reference proteome</keyword>
<dbReference type="NCBIfam" id="NF040886">
    <property type="entry name" value="cyt_C_like_Sec"/>
    <property type="match status" value="1"/>
</dbReference>
<evidence type="ECO:0000313" key="4">
    <source>
        <dbReference type="EMBL" id="BCO09837.1"/>
    </source>
</evidence>
<name>A0A915XKD0_9BACT</name>
<protein>
    <recommendedName>
        <fullName evidence="3">Cytochrome c-552/4 domain-containing protein</fullName>
    </recommendedName>
</protein>
<dbReference type="Pfam" id="PF13435">
    <property type="entry name" value="Cytochrome_C554"/>
    <property type="match status" value="1"/>
</dbReference>
<evidence type="ECO:0000313" key="5">
    <source>
        <dbReference type="Proteomes" id="UP001063350"/>
    </source>
</evidence>
<dbReference type="InterPro" id="IPR051829">
    <property type="entry name" value="Multiheme_Cytochr_ET"/>
</dbReference>
<evidence type="ECO:0000259" key="3">
    <source>
        <dbReference type="Pfam" id="PF13435"/>
    </source>
</evidence>
<dbReference type="InterPro" id="IPR036280">
    <property type="entry name" value="Multihaem_cyt_sf"/>
</dbReference>
<dbReference type="KEGG" id="ddu:GF1_22130"/>
<sequence length="303" mass="32977">MRNALQRTLLLLLCACVVIWAQNAPAKEAQTIDELVAMFDDSKCAQCHEEIYAQWQSSWHAQAVVSSLKGMRNFIAIGLAKEWKTKPSKAQLLKCLDCHAPAVNYASEKLAVEISQLIVTAFEKKDSPAGKKARTQLAKLKVGCLSCHNIKATAVTRGLHGPPIKGAIYGPEGVLAEDDDGHDSIETVDMSRSAFCMQCHGRYKAPDGETIQCNTLSGSYQNTYISQGGSRSCQDCHMKNGHTFPGGHDLDTVKEGLSFDVEVTPYQHLPGKIKGVKDNKAWVPSVVVTAKITNNTGHRVPDG</sequence>
<feature type="domain" description="Cytochrome c-552/4" evidence="3">
    <location>
        <begin position="43"/>
        <end position="104"/>
    </location>
</feature>
<dbReference type="PANTHER" id="PTHR35038">
    <property type="entry name" value="DISSIMILATORY SULFITE REDUCTASE SIRA"/>
    <property type="match status" value="1"/>
</dbReference>
<dbReference type="InterPro" id="IPR023155">
    <property type="entry name" value="Cyt_c-552/4"/>
</dbReference>
<proteinExistence type="predicted"/>
<gene>
    <name evidence="4" type="ORF">GF1_22130</name>
</gene>
<evidence type="ECO:0000256" key="2">
    <source>
        <dbReference type="SAM" id="SignalP"/>
    </source>
</evidence>
<dbReference type="EMBL" id="AP024233">
    <property type="protein sequence ID" value="BCO09837.1"/>
    <property type="molecule type" value="Genomic_DNA"/>
</dbReference>
<keyword evidence="1 2" id="KW-0732">Signal</keyword>
<dbReference type="PANTHER" id="PTHR35038:SF8">
    <property type="entry name" value="C-TYPE POLYHEME CYTOCHROME OMCC"/>
    <property type="match status" value="1"/>
</dbReference>
<feature type="chain" id="PRO_5037273861" description="Cytochrome c-552/4 domain-containing protein" evidence="2">
    <location>
        <begin position="27"/>
        <end position="303"/>
    </location>
</feature>
<organism evidence="4 5">
    <name type="scientific">Desulfolithobacter dissulfuricans</name>
    <dbReference type="NCBI Taxonomy" id="2795293"/>
    <lineage>
        <taxon>Bacteria</taxon>
        <taxon>Pseudomonadati</taxon>
        <taxon>Thermodesulfobacteriota</taxon>
        <taxon>Desulfobulbia</taxon>
        <taxon>Desulfobulbales</taxon>
        <taxon>Desulfobulbaceae</taxon>
        <taxon>Desulfolithobacter</taxon>
    </lineage>
</organism>
<reference evidence="4" key="1">
    <citation type="submission" date="2020-12" db="EMBL/GenBank/DDBJ databases">
        <title>Desulfobium dissulfuricans gen. nov., sp. nov., a novel mesophilic, sulfate-reducing bacterium isolated from a deep-sea hydrothermal vent.</title>
        <authorList>
            <person name="Hashimoto Y."/>
            <person name="Tame A."/>
            <person name="Sawayama S."/>
            <person name="Miyazaki J."/>
            <person name="Takai K."/>
            <person name="Nakagawa S."/>
        </authorList>
    </citation>
    <scope>NUCLEOTIDE SEQUENCE</scope>
    <source>
        <strain evidence="4">GF1</strain>
    </source>
</reference>
<evidence type="ECO:0000256" key="1">
    <source>
        <dbReference type="ARBA" id="ARBA00022729"/>
    </source>
</evidence>